<dbReference type="STRING" id="4529.A0A0E0QGE8"/>
<evidence type="ECO:0000313" key="3">
    <source>
        <dbReference type="Proteomes" id="UP000008022"/>
    </source>
</evidence>
<feature type="compositionally biased region" description="Basic and acidic residues" evidence="1">
    <location>
        <begin position="72"/>
        <end position="83"/>
    </location>
</feature>
<organism evidence="2 3">
    <name type="scientific">Oryza rufipogon</name>
    <name type="common">Brownbeard rice</name>
    <name type="synonym">Asian wild rice</name>
    <dbReference type="NCBI Taxonomy" id="4529"/>
    <lineage>
        <taxon>Eukaryota</taxon>
        <taxon>Viridiplantae</taxon>
        <taxon>Streptophyta</taxon>
        <taxon>Embryophyta</taxon>
        <taxon>Tracheophyta</taxon>
        <taxon>Spermatophyta</taxon>
        <taxon>Magnoliopsida</taxon>
        <taxon>Liliopsida</taxon>
        <taxon>Poales</taxon>
        <taxon>Poaceae</taxon>
        <taxon>BOP clade</taxon>
        <taxon>Oryzoideae</taxon>
        <taxon>Oryzeae</taxon>
        <taxon>Oryzinae</taxon>
        <taxon>Oryza</taxon>
    </lineage>
</organism>
<dbReference type="EnsemblPlants" id="ORUFI08G09120.1">
    <property type="protein sequence ID" value="ORUFI08G09120.1"/>
    <property type="gene ID" value="ORUFI08G09120"/>
</dbReference>
<evidence type="ECO:0000313" key="2">
    <source>
        <dbReference type="EnsemblPlants" id="ORUFI08G09120.1"/>
    </source>
</evidence>
<reference evidence="2" key="2">
    <citation type="submission" date="2015-06" db="UniProtKB">
        <authorList>
            <consortium name="EnsemblPlants"/>
        </authorList>
    </citation>
    <scope>IDENTIFICATION</scope>
</reference>
<dbReference type="Proteomes" id="UP000008022">
    <property type="component" value="Unassembled WGS sequence"/>
</dbReference>
<dbReference type="Gramene" id="ORUFI08G09120.1">
    <property type="protein sequence ID" value="ORUFI08G09120.1"/>
    <property type="gene ID" value="ORUFI08G09120"/>
</dbReference>
<proteinExistence type="predicted"/>
<feature type="region of interest" description="Disordered" evidence="1">
    <location>
        <begin position="59"/>
        <end position="83"/>
    </location>
</feature>
<accession>A0A0E0QGE8</accession>
<dbReference type="AlphaFoldDB" id="A0A0E0QGE8"/>
<sequence>MCSSRSPRTERSTVTSDCSATMVRESLASTHDMRRMSPTLRAATVAPPLPSVALVVPGPSTPASAVPAAEGESGKARRPDRNLRAGAALRARGVAQTRGHAPGARALPVEGLRRALLHARRPPPPHPDQRPRDRAAVTASASLLRATSKLATSCAALLPLL</sequence>
<name>A0A0E0QGE8_ORYRU</name>
<protein>
    <submittedName>
        <fullName evidence="2">Uncharacterized protein</fullName>
    </submittedName>
</protein>
<dbReference type="HOGENOM" id="CLU_1646481_0_0_1"/>
<keyword evidence="3" id="KW-1185">Reference proteome</keyword>
<reference evidence="3" key="1">
    <citation type="submission" date="2013-06" db="EMBL/GenBank/DDBJ databases">
        <authorList>
            <person name="Zhao Q."/>
        </authorList>
    </citation>
    <scope>NUCLEOTIDE SEQUENCE</scope>
    <source>
        <strain evidence="3">cv. W1943</strain>
    </source>
</reference>
<evidence type="ECO:0000256" key="1">
    <source>
        <dbReference type="SAM" id="MobiDB-lite"/>
    </source>
</evidence>